<accession>A0A368RRQ5</accession>
<organism evidence="2">
    <name type="scientific">Setaria italica</name>
    <name type="common">Foxtail millet</name>
    <name type="synonym">Panicum italicum</name>
    <dbReference type="NCBI Taxonomy" id="4555"/>
    <lineage>
        <taxon>Eukaryota</taxon>
        <taxon>Viridiplantae</taxon>
        <taxon>Streptophyta</taxon>
        <taxon>Embryophyta</taxon>
        <taxon>Tracheophyta</taxon>
        <taxon>Spermatophyta</taxon>
        <taxon>Magnoliopsida</taxon>
        <taxon>Liliopsida</taxon>
        <taxon>Poales</taxon>
        <taxon>Poaceae</taxon>
        <taxon>PACMAD clade</taxon>
        <taxon>Panicoideae</taxon>
        <taxon>Panicodae</taxon>
        <taxon>Paniceae</taxon>
        <taxon>Cenchrinae</taxon>
        <taxon>Setaria</taxon>
    </lineage>
</organism>
<gene>
    <name evidence="2" type="ORF">SETIT_7G042200v2</name>
</gene>
<evidence type="ECO:0000256" key="1">
    <source>
        <dbReference type="SAM" id="MobiDB-lite"/>
    </source>
</evidence>
<evidence type="ECO:0000313" key="2">
    <source>
        <dbReference type="EMBL" id="RCV32926.1"/>
    </source>
</evidence>
<feature type="region of interest" description="Disordered" evidence="1">
    <location>
        <begin position="73"/>
        <end position="142"/>
    </location>
</feature>
<feature type="compositionally biased region" description="Basic residues" evidence="1">
    <location>
        <begin position="84"/>
        <end position="101"/>
    </location>
</feature>
<feature type="compositionally biased region" description="Basic and acidic residues" evidence="1">
    <location>
        <begin position="117"/>
        <end position="132"/>
    </location>
</feature>
<protein>
    <submittedName>
        <fullName evidence="2">Uncharacterized protein</fullName>
    </submittedName>
</protein>
<dbReference type="EMBL" id="CM003534">
    <property type="protein sequence ID" value="RCV32926.1"/>
    <property type="molecule type" value="Genomic_DNA"/>
</dbReference>
<reference evidence="2" key="1">
    <citation type="journal article" date="2012" name="Nat. Biotechnol.">
        <title>Reference genome sequence of the model plant Setaria.</title>
        <authorList>
            <person name="Bennetzen J.L."/>
            <person name="Schmutz J."/>
            <person name="Wang H."/>
            <person name="Percifield R."/>
            <person name="Hawkins J."/>
            <person name="Pontaroli A.C."/>
            <person name="Estep M."/>
            <person name="Feng L."/>
            <person name="Vaughn J.N."/>
            <person name="Grimwood J."/>
            <person name="Jenkins J."/>
            <person name="Barry K."/>
            <person name="Lindquist E."/>
            <person name="Hellsten U."/>
            <person name="Deshpande S."/>
            <person name="Wang X."/>
            <person name="Wu X."/>
            <person name="Mitros T."/>
            <person name="Triplett J."/>
            <person name="Yang X."/>
            <person name="Ye C.Y."/>
            <person name="Mauro-Herrera M."/>
            <person name="Wang L."/>
            <person name="Li P."/>
            <person name="Sharma M."/>
            <person name="Sharma R."/>
            <person name="Ronald P.C."/>
            <person name="Panaud O."/>
            <person name="Kellogg E.A."/>
            <person name="Brutnell T.P."/>
            <person name="Doust A.N."/>
            <person name="Tuskan G.A."/>
            <person name="Rokhsar D."/>
            <person name="Devos K.M."/>
        </authorList>
    </citation>
    <scope>NUCLEOTIDE SEQUENCE [LARGE SCALE GENOMIC DNA]</scope>
    <source>
        <strain evidence="2">Yugu1</strain>
    </source>
</reference>
<reference evidence="2" key="2">
    <citation type="submission" date="2015-07" db="EMBL/GenBank/DDBJ databases">
        <authorList>
            <person name="Noorani M."/>
        </authorList>
    </citation>
    <scope>NUCLEOTIDE SEQUENCE</scope>
    <source>
        <strain evidence="2">Yugu1</strain>
    </source>
</reference>
<proteinExistence type="predicted"/>
<dbReference type="AlphaFoldDB" id="A0A368RRQ5"/>
<sequence>MPPLAAAHHGCRQHQLPRQARRRLDPLWARLAEAHRCPAITTRLAYAGPWSSLCLPCHTLALRTPPSIHARLAGGGEGRCPWRGGRRRIRGGTTKRRRRRGGVGERRQRRGGSGAVRGKEGREPGRGREGRSTRGRWGPAVSRKKGWGREECVGALGIFALHVTQSVNEVLSTEHIREICRYIYNIQL</sequence>
<name>A0A368RRQ5_SETIT</name>